<dbReference type="InterPro" id="IPR021047">
    <property type="entry name" value="Mannosyltransferase_CMT1"/>
</dbReference>
<dbReference type="GeneID" id="39593239"/>
<feature type="region of interest" description="Disordered" evidence="1">
    <location>
        <begin position="81"/>
        <end position="103"/>
    </location>
</feature>
<dbReference type="RefSeq" id="XP_028475975.1">
    <property type="nucleotide sequence ID" value="XM_028624001.1"/>
</dbReference>
<proteinExistence type="predicted"/>
<dbReference type="PANTHER" id="PTHR34144:SF5">
    <property type="entry name" value="ALPHA-1,3-MANNOSYLTRANSFERASE CMT1"/>
    <property type="match status" value="1"/>
</dbReference>
<sequence>MPWRLSMGPAKGPLRVLSLGPNARRLRQVILAVLVLCSLLWASPHLDWGYECDPGIVEGHTMGLQWPESWFGYMTSHGGSASHHHHHAPPPAKIPRPHLPASRVNPASKRAYAHVGRSRVEMDSSDKYTIYSTEPYTTAPLPSLHEAFAHLEPRLTAIKNAHAQIPQEHVLTEPIFPPFLTRAQQSRYAHLQEAVKGGTKRYLVGTVCRQVAGMLADWFAAWTVLADFLGPETLVFSLHEGISDDGSGEILAGAMRAHLLYIGVPPANIHIVTGLPRPNWEDNHRIALLASMRNGAMAHFYNNATSTRTAPDGTPWTAVVFHNDVYFSAAHVLELVHQHVTQDADMTCGWDQAGKWFYDGWVGCDMAGDLFTPFPVPEEEEGLPQKLFVSSPATRERHQRRLPYQVFSCWDGMAVLSPTPFLPPYNVRFRRGTPVAATPYGNQPECHSSEAALLCWDFWRYGFGRIQVVPGARFVYAKGDARLRGYLELPDPGNQGEGFDEKIAWVDEPPDKVRCHDWPDAPGLGHWAWDSVRWVDSPKLETVS</sequence>
<dbReference type="EMBL" id="RSCE01000007">
    <property type="protein sequence ID" value="RSH81256.1"/>
    <property type="molecule type" value="Genomic_DNA"/>
</dbReference>
<dbReference type="PANTHER" id="PTHR34144">
    <property type="entry name" value="CHROMOSOME 8, WHOLE GENOME SHOTGUN SEQUENCE"/>
    <property type="match status" value="1"/>
</dbReference>
<dbReference type="OrthoDB" id="262547at2759"/>
<evidence type="ECO:0000313" key="3">
    <source>
        <dbReference type="Proteomes" id="UP000279236"/>
    </source>
</evidence>
<feature type="compositionally biased region" description="Pro residues" evidence="1">
    <location>
        <begin position="89"/>
        <end position="98"/>
    </location>
</feature>
<keyword evidence="3" id="KW-1185">Reference proteome</keyword>
<name>A0A427XQW4_9TREE</name>
<accession>A0A427XQW4</accession>
<dbReference type="AlphaFoldDB" id="A0A427XQW4"/>
<protein>
    <recommendedName>
        <fullName evidence="4">Capsular associated protein</fullName>
    </recommendedName>
</protein>
<evidence type="ECO:0008006" key="4">
    <source>
        <dbReference type="Google" id="ProtNLM"/>
    </source>
</evidence>
<evidence type="ECO:0000256" key="1">
    <source>
        <dbReference type="SAM" id="MobiDB-lite"/>
    </source>
</evidence>
<gene>
    <name evidence="2" type="ORF">EHS24_008696</name>
</gene>
<comment type="caution">
    <text evidence="2">The sequence shown here is derived from an EMBL/GenBank/DDBJ whole genome shotgun (WGS) entry which is preliminary data.</text>
</comment>
<dbReference type="Proteomes" id="UP000279236">
    <property type="component" value="Unassembled WGS sequence"/>
</dbReference>
<evidence type="ECO:0000313" key="2">
    <source>
        <dbReference type="EMBL" id="RSH81256.1"/>
    </source>
</evidence>
<organism evidence="2 3">
    <name type="scientific">Apiotrichum porosum</name>
    <dbReference type="NCBI Taxonomy" id="105984"/>
    <lineage>
        <taxon>Eukaryota</taxon>
        <taxon>Fungi</taxon>
        <taxon>Dikarya</taxon>
        <taxon>Basidiomycota</taxon>
        <taxon>Agaricomycotina</taxon>
        <taxon>Tremellomycetes</taxon>
        <taxon>Trichosporonales</taxon>
        <taxon>Trichosporonaceae</taxon>
        <taxon>Apiotrichum</taxon>
    </lineage>
</organism>
<dbReference type="Pfam" id="PF11735">
    <property type="entry name" value="CAP59_mtransfer"/>
    <property type="match status" value="1"/>
</dbReference>
<reference evidence="2 3" key="1">
    <citation type="submission" date="2018-11" db="EMBL/GenBank/DDBJ databases">
        <title>Genome sequence of Apiotrichum porosum DSM 27194.</title>
        <authorList>
            <person name="Aliyu H."/>
            <person name="Gorte O."/>
            <person name="Ochsenreither K."/>
        </authorList>
    </citation>
    <scope>NUCLEOTIDE SEQUENCE [LARGE SCALE GENOMIC DNA]</scope>
    <source>
        <strain evidence="2 3">DSM 27194</strain>
    </source>
</reference>